<dbReference type="RefSeq" id="WP_309945293.1">
    <property type="nucleotide sequence ID" value="NZ_JAVDQY010000001.1"/>
</dbReference>
<organism evidence="2 3">
    <name type="scientific">Chryseobacterium rhizosphaerae</name>
    <dbReference type="NCBI Taxonomy" id="395937"/>
    <lineage>
        <taxon>Bacteria</taxon>
        <taxon>Pseudomonadati</taxon>
        <taxon>Bacteroidota</taxon>
        <taxon>Flavobacteriia</taxon>
        <taxon>Flavobacteriales</taxon>
        <taxon>Weeksellaceae</taxon>
        <taxon>Chryseobacterium group</taxon>
        <taxon>Chryseobacterium</taxon>
    </lineage>
</organism>
<reference evidence="2" key="1">
    <citation type="submission" date="2023-07" db="EMBL/GenBank/DDBJ databases">
        <title>Sorghum-associated microbial communities from plants grown in Nebraska, USA.</title>
        <authorList>
            <person name="Schachtman D."/>
        </authorList>
    </citation>
    <scope>NUCLEOTIDE SEQUENCE</scope>
    <source>
        <strain evidence="2">DS2360</strain>
    </source>
</reference>
<dbReference type="AlphaFoldDB" id="A0AAE3Y8B1"/>
<dbReference type="Proteomes" id="UP001184861">
    <property type="component" value="Unassembled WGS sequence"/>
</dbReference>
<sequence length="199" mass="23656">MKLSQKKIFRKQTIELFDSKIHIITKYLGNNNEFDISYESILPNKYDIKTNNLVLFGFSIFFYLLAGAVYYWRFIEGDQSVEEEASVIWFIVGTILLIIALKSTENIWKIGVINNQFIKVYKRSPNEIAVNEFITTMFKERNRYLIENYGSINSNLDYEKQYNNFVWLKNMEVINESEFVQKIKDLDFEFGRHSNKIGF</sequence>
<keyword evidence="1" id="KW-1133">Transmembrane helix</keyword>
<keyword evidence="1" id="KW-0812">Transmembrane</keyword>
<evidence type="ECO:0000256" key="1">
    <source>
        <dbReference type="SAM" id="Phobius"/>
    </source>
</evidence>
<proteinExistence type="predicted"/>
<gene>
    <name evidence="2" type="ORF">J2787_001165</name>
</gene>
<comment type="caution">
    <text evidence="2">The sequence shown here is derived from an EMBL/GenBank/DDBJ whole genome shotgun (WGS) entry which is preliminary data.</text>
</comment>
<accession>A0AAE3Y8B1</accession>
<evidence type="ECO:0000313" key="2">
    <source>
        <dbReference type="EMBL" id="MDR6525795.1"/>
    </source>
</evidence>
<dbReference type="EMBL" id="JAVDQY010000001">
    <property type="protein sequence ID" value="MDR6525795.1"/>
    <property type="molecule type" value="Genomic_DNA"/>
</dbReference>
<feature type="transmembrane region" description="Helical" evidence="1">
    <location>
        <begin position="85"/>
        <end position="101"/>
    </location>
</feature>
<feature type="transmembrane region" description="Helical" evidence="1">
    <location>
        <begin position="53"/>
        <end position="73"/>
    </location>
</feature>
<keyword evidence="1" id="KW-0472">Membrane</keyword>
<name>A0AAE3Y8B1_9FLAO</name>
<protein>
    <submittedName>
        <fullName evidence="2">Uncharacterized protein</fullName>
    </submittedName>
</protein>
<evidence type="ECO:0000313" key="3">
    <source>
        <dbReference type="Proteomes" id="UP001184861"/>
    </source>
</evidence>